<sequence length="749" mass="84328">MALEAPLRSSTGNLRFPFGSFADMSASDNEGFRPSRVVSSPPPSTDSSTLRPSSVNRISSNSMHLLSPSDIVGPSPVTSNGTEITEIEDEASEDLHYEHTSEGERGLDQPRSEILMLNTFLPDAARQPSEEAVSVIHAPESFASWKSSEASSQSSQSNSKGSPKANEEALAVLNGSPPDRKEQPSRPLLSTDVKPVRYSIDSATPRAQDLQDMMEENQRLRSSSTSSLESESRHLGSLETPILTIWTEIDEQTEAEGDDDDDYSVHKLHYAPENPEVAALRTALQECWTLCNTLATLSSIHRTRVFNSSGTPDAHERAWRTCWKLCQRLYDYKDGESESLNVRISLDLCRDFCQALFDVRQRKDEAADSVLRVSFELNNHLYSAQDSQHLPEVFRERTLDFYITLCHRLMRQRGDTEDETDQLLRACWGLAEMLFNLRQNSREGRPPDEELLSSAVQACWDLMEIFRHGWTQVHPDRNTPRPTQTNFFAHQPVDQSGRESRTSVRSAHSKRESVKSARQDNREREREQEREKERERERERERQRNTLPAFIPETPVTEFEDTPVSPESRSPQMPNIMVLGTSSDSGRAGRWSSNASNLSSYSHGSTRTSSTATTTATAEDPNIARAKVLVVRAAMNLGFNRDSVVDPKSGSLVLQKFVDSLPTGAFGPLSSHTTLLQQYKNSVLTDTIIPRHHALPPRGKRVSAYDMAKSIFVVSKSSHRYTYLRELFKFVFQFSIDEVETRRNVSIVV</sequence>
<accession>A0A0B7JXR9</accession>
<feature type="compositionally biased region" description="Basic and acidic residues" evidence="1">
    <location>
        <begin position="93"/>
        <end position="111"/>
    </location>
</feature>
<evidence type="ECO:0000259" key="2">
    <source>
        <dbReference type="Pfam" id="PF24616"/>
    </source>
</evidence>
<feature type="region of interest" description="Disordered" evidence="1">
    <location>
        <begin position="1"/>
        <end position="111"/>
    </location>
</feature>
<reference evidence="3" key="1">
    <citation type="submission" date="2015-01" db="EMBL/GenBank/DDBJ databases">
        <authorList>
            <person name="Durling Mikael"/>
        </authorList>
    </citation>
    <scope>NUCLEOTIDE SEQUENCE</scope>
</reference>
<dbReference type="InterPro" id="IPR056041">
    <property type="entry name" value="DUF7624"/>
</dbReference>
<dbReference type="Pfam" id="PF24616">
    <property type="entry name" value="DUF7624"/>
    <property type="match status" value="1"/>
</dbReference>
<feature type="compositionally biased region" description="Low complexity" evidence="1">
    <location>
        <begin position="143"/>
        <end position="162"/>
    </location>
</feature>
<name>A0A0B7JXR9_BIOOC</name>
<feature type="region of interest" description="Disordered" evidence="1">
    <location>
        <begin position="215"/>
        <end position="234"/>
    </location>
</feature>
<feature type="compositionally biased region" description="Basic and acidic residues" evidence="1">
    <location>
        <begin position="509"/>
        <end position="544"/>
    </location>
</feature>
<feature type="compositionally biased region" description="Low complexity" evidence="1">
    <location>
        <begin position="220"/>
        <end position="229"/>
    </location>
</feature>
<dbReference type="EMBL" id="CDPU01000016">
    <property type="protein sequence ID" value="CEO49893.1"/>
    <property type="molecule type" value="Genomic_DNA"/>
</dbReference>
<protein>
    <recommendedName>
        <fullName evidence="2">DUF7624 domain-containing protein</fullName>
    </recommendedName>
</protein>
<gene>
    <name evidence="3" type="ORF">BN869_000005950_1</name>
</gene>
<evidence type="ECO:0000313" key="3">
    <source>
        <dbReference type="EMBL" id="CEO49893.1"/>
    </source>
</evidence>
<organism evidence="3">
    <name type="scientific">Bionectria ochroleuca</name>
    <name type="common">Gliocladium roseum</name>
    <dbReference type="NCBI Taxonomy" id="29856"/>
    <lineage>
        <taxon>Eukaryota</taxon>
        <taxon>Fungi</taxon>
        <taxon>Dikarya</taxon>
        <taxon>Ascomycota</taxon>
        <taxon>Pezizomycotina</taxon>
        <taxon>Sordariomycetes</taxon>
        <taxon>Hypocreomycetidae</taxon>
        <taxon>Hypocreales</taxon>
        <taxon>Bionectriaceae</taxon>
        <taxon>Clonostachys</taxon>
    </lineage>
</organism>
<feature type="compositionally biased region" description="Low complexity" evidence="1">
    <location>
        <begin position="34"/>
        <end position="55"/>
    </location>
</feature>
<evidence type="ECO:0000256" key="1">
    <source>
        <dbReference type="SAM" id="MobiDB-lite"/>
    </source>
</evidence>
<feature type="domain" description="DUF7624" evidence="2">
    <location>
        <begin position="612"/>
        <end position="749"/>
    </location>
</feature>
<proteinExistence type="predicted"/>
<feature type="region of interest" description="Disordered" evidence="1">
    <location>
        <begin position="473"/>
        <end position="618"/>
    </location>
</feature>
<dbReference type="AlphaFoldDB" id="A0A0B7JXR9"/>
<feature type="region of interest" description="Disordered" evidence="1">
    <location>
        <begin position="143"/>
        <end position="209"/>
    </location>
</feature>
<feature type="compositionally biased region" description="Low complexity" evidence="1">
    <location>
        <begin position="592"/>
        <end position="618"/>
    </location>
</feature>